<gene>
    <name evidence="4" type="ORF">CYJ76_11995</name>
</gene>
<protein>
    <recommendedName>
        <fullName evidence="6">Aminoacyl-tRNA hydrolase</fullName>
    </recommendedName>
</protein>
<keyword evidence="3" id="KW-0694">RNA-binding</keyword>
<comment type="caution">
    <text evidence="4">The sequence shown here is derived from an EMBL/GenBank/DDBJ whole genome shotgun (WGS) entry which is preliminary data.</text>
</comment>
<dbReference type="EMBL" id="PKIZ01000161">
    <property type="protein sequence ID" value="PKZ40653.1"/>
    <property type="molecule type" value="Genomic_DNA"/>
</dbReference>
<name>A0A2I1P7P7_9MICO</name>
<dbReference type="InterPro" id="IPR001328">
    <property type="entry name" value="Pept_tRNA_hydro"/>
</dbReference>
<organism evidence="4 5">
    <name type="scientific">Kytococcus schroeteri</name>
    <dbReference type="NCBI Taxonomy" id="138300"/>
    <lineage>
        <taxon>Bacteria</taxon>
        <taxon>Bacillati</taxon>
        <taxon>Actinomycetota</taxon>
        <taxon>Actinomycetes</taxon>
        <taxon>Micrococcales</taxon>
        <taxon>Kytococcaceae</taxon>
        <taxon>Kytococcus</taxon>
    </lineage>
</organism>
<dbReference type="InterPro" id="IPR036416">
    <property type="entry name" value="Pept_tRNA_hydro_sf"/>
</dbReference>
<keyword evidence="5" id="KW-1185">Reference proteome</keyword>
<evidence type="ECO:0000313" key="4">
    <source>
        <dbReference type="EMBL" id="PKZ40653.1"/>
    </source>
</evidence>
<dbReference type="AlphaFoldDB" id="A0A2I1P7P7"/>
<evidence type="ECO:0008006" key="6">
    <source>
        <dbReference type="Google" id="ProtNLM"/>
    </source>
</evidence>
<feature type="non-terminal residue" evidence="4">
    <location>
        <position position="1"/>
    </location>
</feature>
<dbReference type="GO" id="GO:0004045">
    <property type="term" value="F:peptidyl-tRNA hydrolase activity"/>
    <property type="evidence" value="ECO:0007669"/>
    <property type="project" value="InterPro"/>
</dbReference>
<dbReference type="PANTHER" id="PTHR17224">
    <property type="entry name" value="PEPTIDYL-TRNA HYDROLASE"/>
    <property type="match status" value="1"/>
</dbReference>
<dbReference type="PANTHER" id="PTHR17224:SF1">
    <property type="entry name" value="PEPTIDYL-TRNA HYDROLASE"/>
    <property type="match status" value="1"/>
</dbReference>
<dbReference type="GO" id="GO:0000049">
    <property type="term" value="F:tRNA binding"/>
    <property type="evidence" value="ECO:0007669"/>
    <property type="project" value="UniProtKB-KW"/>
</dbReference>
<accession>A0A2I1P7P7</accession>
<evidence type="ECO:0000256" key="1">
    <source>
        <dbReference type="ARBA" id="ARBA00022555"/>
    </source>
</evidence>
<dbReference type="SUPFAM" id="SSF53178">
    <property type="entry name" value="Peptidyl-tRNA hydrolase-like"/>
    <property type="match status" value="1"/>
</dbReference>
<evidence type="ECO:0000256" key="2">
    <source>
        <dbReference type="ARBA" id="ARBA00022801"/>
    </source>
</evidence>
<dbReference type="Proteomes" id="UP000234206">
    <property type="component" value="Unassembled WGS sequence"/>
</dbReference>
<reference evidence="4 5" key="1">
    <citation type="submission" date="2017-12" db="EMBL/GenBank/DDBJ databases">
        <title>Phylogenetic diversity of female urinary microbiome.</title>
        <authorList>
            <person name="Thomas-White K."/>
            <person name="Wolfe A.J."/>
        </authorList>
    </citation>
    <scope>NUCLEOTIDE SEQUENCE [LARGE SCALE GENOMIC DNA]</scope>
    <source>
        <strain evidence="4 5">UMB1298</strain>
    </source>
</reference>
<dbReference type="Pfam" id="PF01195">
    <property type="entry name" value="Pept_tRNA_hydro"/>
    <property type="match status" value="1"/>
</dbReference>
<sequence length="86" mass="9533">EGGHNGLRSMTAELGTQRYVRVRMGIGRPPKGTPVIDFVLSPFEDADIAPESGWMENTLRDSVDSVTLIVAETTKIWCVFRGFCVF</sequence>
<evidence type="ECO:0000313" key="5">
    <source>
        <dbReference type="Proteomes" id="UP000234206"/>
    </source>
</evidence>
<proteinExistence type="predicted"/>
<evidence type="ECO:0000256" key="3">
    <source>
        <dbReference type="ARBA" id="ARBA00022884"/>
    </source>
</evidence>
<keyword evidence="1" id="KW-0820">tRNA-binding</keyword>
<dbReference type="Gene3D" id="3.40.50.1470">
    <property type="entry name" value="Peptidyl-tRNA hydrolase"/>
    <property type="match status" value="1"/>
</dbReference>
<keyword evidence="2" id="KW-0378">Hydrolase</keyword>